<keyword evidence="2" id="KW-1185">Reference proteome</keyword>
<organism evidence="1 2">
    <name type="scientific">Clonostachys rosea f. rosea IK726</name>
    <dbReference type="NCBI Taxonomy" id="1349383"/>
    <lineage>
        <taxon>Eukaryota</taxon>
        <taxon>Fungi</taxon>
        <taxon>Dikarya</taxon>
        <taxon>Ascomycota</taxon>
        <taxon>Pezizomycotina</taxon>
        <taxon>Sordariomycetes</taxon>
        <taxon>Hypocreomycetidae</taxon>
        <taxon>Hypocreales</taxon>
        <taxon>Bionectriaceae</taxon>
        <taxon>Clonostachys</taxon>
    </lineage>
</organism>
<accession>A0ACA9UVT8</accession>
<gene>
    <name evidence="1" type="ORF">CRV2_00021510</name>
</gene>
<dbReference type="Proteomes" id="UP000836387">
    <property type="component" value="Unassembled WGS sequence"/>
</dbReference>
<evidence type="ECO:0000313" key="2">
    <source>
        <dbReference type="Proteomes" id="UP000836387"/>
    </source>
</evidence>
<proteinExistence type="predicted"/>
<dbReference type="EMBL" id="CADEHS020000689">
    <property type="protein sequence ID" value="CAG9957238.1"/>
    <property type="molecule type" value="Genomic_DNA"/>
</dbReference>
<comment type="caution">
    <text evidence="1">The sequence shown here is derived from an EMBL/GenBank/DDBJ whole genome shotgun (WGS) entry which is preliminary data.</text>
</comment>
<reference evidence="1" key="2">
    <citation type="submission" date="2021-10" db="EMBL/GenBank/DDBJ databases">
        <authorList>
            <person name="Piombo E."/>
        </authorList>
    </citation>
    <scope>NUCLEOTIDE SEQUENCE</scope>
</reference>
<protein>
    <submittedName>
        <fullName evidence="1">Uncharacterized protein</fullName>
    </submittedName>
</protein>
<reference evidence="1" key="1">
    <citation type="submission" date="2020-04" db="EMBL/GenBank/DDBJ databases">
        <authorList>
            <person name="Broberg M."/>
        </authorList>
    </citation>
    <scope>NUCLEOTIDE SEQUENCE</scope>
</reference>
<name>A0ACA9UVT8_BIOOC</name>
<evidence type="ECO:0000313" key="1">
    <source>
        <dbReference type="EMBL" id="CAG9957238.1"/>
    </source>
</evidence>
<sequence length="159" mass="18005">MLNYLPIIGQAAQLAAEVLYSSASDYFGKRLPFLLVHSNEKLYMAGWYMNYTGAVSMMLLCSWASEHLRMRPQVRTMLFASGTLFAYILSAFVPIAAFPASEAPNWRIGAKLYMGFAIFAIFLYFGIYFGFRWEKKRAKQAESLERPTSTGEESESSSK</sequence>